<evidence type="ECO:0000313" key="2">
    <source>
        <dbReference type="Proteomes" id="UP000051096"/>
    </source>
</evidence>
<dbReference type="AlphaFoldDB" id="A0A0S8G765"/>
<name>A0A0S8G765_UNCW3</name>
<evidence type="ECO:0000313" key="1">
    <source>
        <dbReference type="EMBL" id="KPK68434.1"/>
    </source>
</evidence>
<sequence>MSKYVICLCIIAITISNCEKKHIEQREMFDVATVKNMYRELNKAPLTAAPNRSTDTYYVDMLTGFITITDDDILLPGLQFTRYYNPMFIAGSHTMMQSERWKNPCGYGWQYSYNIYLRLVEQVNSPTDTIRGLAFHEANNMDVFILLPNGHYRAKEPRHDNLVKINDGWQLYKSNGDIYYFGPSRKVDSIVDRHGGKTTFAYTGNYLTALTGTDKSMMKLWYDSDSLLRWLLVQTDTSAALIEYQYTPVMREFPTDTFSILGMYFLTQVIQHELKDSAKSHVVLYRYYYEKNGIHMLAKTIPRTTLLQSDTTWQNNWKTGDRLYMWYNQSTETIYHEIVEDDGDTLLANDNTAYRAYTQFFRRGSAMDSAFWYSYPKEARTGPAHNPYDTSFTPYRPQNYRLLEKRDYHTDWRVRQIFVEKRKPSGECSITKYYKDSHYNDTMIVLPSHDTLRYSYKSYFLDETTQRHSKYPTKIMMSSGDSMLFYYHAPDTNAPSFFMLDSIGGMDLEGRDYFDESIIPDSSRFY</sequence>
<accession>A0A0S8G765</accession>
<organism evidence="1 2">
    <name type="scientific">candidate division WOR_3 bacterium SM23_60</name>
    <dbReference type="NCBI Taxonomy" id="1703780"/>
    <lineage>
        <taxon>Bacteria</taxon>
        <taxon>Bacteria division WOR-3</taxon>
    </lineage>
</organism>
<gene>
    <name evidence="1" type="ORF">AMJ87_11930</name>
</gene>
<proteinExistence type="predicted"/>
<comment type="caution">
    <text evidence="1">The sequence shown here is derived from an EMBL/GenBank/DDBJ whole genome shotgun (WGS) entry which is preliminary data.</text>
</comment>
<protein>
    <submittedName>
        <fullName evidence="1">Uncharacterized protein</fullName>
    </submittedName>
</protein>
<reference evidence="1 2" key="1">
    <citation type="journal article" date="2015" name="Microbiome">
        <title>Genomic resolution of linkages in carbon, nitrogen, and sulfur cycling among widespread estuary sediment bacteria.</title>
        <authorList>
            <person name="Baker B.J."/>
            <person name="Lazar C.S."/>
            <person name="Teske A.P."/>
            <person name="Dick G.J."/>
        </authorList>
    </citation>
    <scope>NUCLEOTIDE SEQUENCE [LARGE SCALE GENOMIC DNA]</scope>
    <source>
        <strain evidence="1">SM23_60</strain>
    </source>
</reference>
<dbReference type="EMBL" id="LJUO01000168">
    <property type="protein sequence ID" value="KPK68434.1"/>
    <property type="molecule type" value="Genomic_DNA"/>
</dbReference>
<dbReference type="Proteomes" id="UP000051096">
    <property type="component" value="Unassembled WGS sequence"/>
</dbReference>